<feature type="binding site" evidence="18">
    <location>
        <position position="26"/>
    </location>
    <ligand>
        <name>a divalent metal cation</name>
        <dbReference type="ChEBI" id="CHEBI:60240"/>
    </ligand>
</feature>
<evidence type="ECO:0000256" key="7">
    <source>
        <dbReference type="ARBA" id="ARBA00022741"/>
    </source>
</evidence>
<dbReference type="CDD" id="cd14265">
    <property type="entry name" value="UDPK_IM_like"/>
    <property type="match status" value="1"/>
</dbReference>
<evidence type="ECO:0000256" key="9">
    <source>
        <dbReference type="ARBA" id="ARBA00022840"/>
    </source>
</evidence>
<dbReference type="Pfam" id="PF01219">
    <property type="entry name" value="DAGK_prokar"/>
    <property type="match status" value="1"/>
</dbReference>
<evidence type="ECO:0000256" key="13">
    <source>
        <dbReference type="ARBA" id="ARBA00023209"/>
    </source>
</evidence>
<keyword evidence="10 19" id="KW-1133">Transmembrane helix</keyword>
<evidence type="ECO:0000256" key="1">
    <source>
        <dbReference type="ARBA" id="ARBA00004651"/>
    </source>
</evidence>
<evidence type="ECO:0000256" key="3">
    <source>
        <dbReference type="ARBA" id="ARBA00022475"/>
    </source>
</evidence>
<sequence length="126" mass="14086">MKKFLRRAQQKFLYAIIGLWITVKEEKSLVTHILITCLVVGLGIWVKLSLTHWAILVVVIALVMGFEVLNTAIEALVDMISFEYNLKVKKVKDIAAGATFLMAIAAIIVGLIIFVPEIKDLIHGIR</sequence>
<evidence type="ECO:0000256" key="19">
    <source>
        <dbReference type="SAM" id="Phobius"/>
    </source>
</evidence>
<evidence type="ECO:0000256" key="15">
    <source>
        <dbReference type="PIRSR" id="PIRSR600829-1"/>
    </source>
</evidence>
<feature type="binding site" evidence="18">
    <location>
        <position position="74"/>
    </location>
    <ligand>
        <name>a divalent metal cation</name>
        <dbReference type="ChEBI" id="CHEBI:60240"/>
    </ligand>
</feature>
<feature type="transmembrane region" description="Helical" evidence="19">
    <location>
        <begin position="94"/>
        <end position="115"/>
    </location>
</feature>
<proteinExistence type="inferred from homology"/>
<feature type="transmembrane region" description="Helical" evidence="19">
    <location>
        <begin position="29"/>
        <end position="46"/>
    </location>
</feature>
<keyword evidence="5" id="KW-0808">Transferase</keyword>
<dbReference type="GO" id="GO:0046872">
    <property type="term" value="F:metal ion binding"/>
    <property type="evidence" value="ECO:0007669"/>
    <property type="project" value="UniProtKB-KW"/>
</dbReference>
<dbReference type="RefSeq" id="WP_131599161.1">
    <property type="nucleotide sequence ID" value="NZ_CBDBYK010000014.1"/>
</dbReference>
<feature type="binding site" evidence="16">
    <location>
        <position position="7"/>
    </location>
    <ligand>
        <name>substrate</name>
    </ligand>
</feature>
<dbReference type="GO" id="GO:0005886">
    <property type="term" value="C:plasma membrane"/>
    <property type="evidence" value="ECO:0007669"/>
    <property type="project" value="UniProtKB-SubCell"/>
</dbReference>
<dbReference type="GO" id="GO:0016301">
    <property type="term" value="F:kinase activity"/>
    <property type="evidence" value="ECO:0007669"/>
    <property type="project" value="UniProtKB-KW"/>
</dbReference>
<dbReference type="Proteomes" id="UP000294192">
    <property type="component" value="Unassembled WGS sequence"/>
</dbReference>
<comment type="caution">
    <text evidence="20">The sequence shown here is derived from an EMBL/GenBank/DDBJ whole genome shotgun (WGS) entry which is preliminary data.</text>
</comment>
<evidence type="ECO:0000256" key="16">
    <source>
        <dbReference type="PIRSR" id="PIRSR600829-2"/>
    </source>
</evidence>
<feature type="binding site" evidence="16">
    <location>
        <position position="67"/>
    </location>
    <ligand>
        <name>substrate</name>
    </ligand>
</feature>
<dbReference type="PANTHER" id="PTHR34299:SF1">
    <property type="entry name" value="DIACYLGLYCEROL KINASE"/>
    <property type="match status" value="1"/>
</dbReference>
<gene>
    <name evidence="20" type="ORF">C4B24_02885</name>
</gene>
<name>A0A4R0XTM1_9MOLU</name>
<feature type="transmembrane region" description="Helical" evidence="19">
    <location>
        <begin position="52"/>
        <end position="73"/>
    </location>
</feature>
<keyword evidence="21" id="KW-1185">Reference proteome</keyword>
<dbReference type="PANTHER" id="PTHR34299">
    <property type="entry name" value="DIACYLGLYCEROL KINASE"/>
    <property type="match status" value="1"/>
</dbReference>
<dbReference type="InterPro" id="IPR036945">
    <property type="entry name" value="DAGK_sf"/>
</dbReference>
<feature type="active site" description="Proton acceptor" evidence="15">
    <location>
        <position position="67"/>
    </location>
</feature>
<dbReference type="PROSITE" id="PS01069">
    <property type="entry name" value="DAGK_PROKAR"/>
    <property type="match status" value="1"/>
</dbReference>
<reference evidence="20 21" key="1">
    <citation type="submission" date="2018-02" db="EMBL/GenBank/DDBJ databases">
        <title>Mycoplasma marinum and Mycoplasma todarodis sp. nov., moderately halophilic and psychrotolerant mycoplasmas isolated from cephalopods.</title>
        <authorList>
            <person name="Viver T."/>
        </authorList>
    </citation>
    <scope>NUCLEOTIDE SEQUENCE [LARGE SCALE GENOMIC DNA]</scope>
    <source>
        <strain evidence="20 21">PE</strain>
    </source>
</reference>
<evidence type="ECO:0000313" key="20">
    <source>
        <dbReference type="EMBL" id="TCG11117.1"/>
    </source>
</evidence>
<keyword evidence="18" id="KW-0479">Metal-binding</keyword>
<evidence type="ECO:0000256" key="8">
    <source>
        <dbReference type="ARBA" id="ARBA00022777"/>
    </source>
</evidence>
<dbReference type="EMBL" id="PSZO01000012">
    <property type="protein sequence ID" value="TCG11117.1"/>
    <property type="molecule type" value="Genomic_DNA"/>
</dbReference>
<dbReference type="OrthoDB" id="9789934at2"/>
<feature type="binding site" evidence="17">
    <location>
        <position position="74"/>
    </location>
    <ligand>
        <name>ATP</name>
        <dbReference type="ChEBI" id="CHEBI:30616"/>
    </ligand>
</feature>
<dbReference type="Gene3D" id="1.10.287.3610">
    <property type="match status" value="1"/>
</dbReference>
<evidence type="ECO:0000256" key="2">
    <source>
        <dbReference type="ARBA" id="ARBA00005967"/>
    </source>
</evidence>
<protein>
    <submittedName>
        <fullName evidence="20">Diacylglycerol kinase</fullName>
    </submittedName>
</protein>
<evidence type="ECO:0000256" key="6">
    <source>
        <dbReference type="ARBA" id="ARBA00022692"/>
    </source>
</evidence>
<feature type="binding site" evidence="17">
    <location>
        <position position="7"/>
    </location>
    <ligand>
        <name>ATP</name>
        <dbReference type="ChEBI" id="CHEBI:30616"/>
    </ligand>
</feature>
<dbReference type="AlphaFoldDB" id="A0A4R0XTM1"/>
<keyword evidence="4" id="KW-0444">Lipid biosynthesis</keyword>
<dbReference type="GO" id="GO:0008654">
    <property type="term" value="P:phospholipid biosynthetic process"/>
    <property type="evidence" value="ECO:0007669"/>
    <property type="project" value="UniProtKB-KW"/>
</dbReference>
<evidence type="ECO:0000256" key="11">
    <source>
        <dbReference type="ARBA" id="ARBA00023098"/>
    </source>
</evidence>
<comment type="subcellular location">
    <subcellularLocation>
        <location evidence="1">Cell membrane</location>
        <topology evidence="1">Multi-pass membrane protein</topology>
    </subcellularLocation>
</comment>
<keyword evidence="12 19" id="KW-0472">Membrane</keyword>
<dbReference type="InterPro" id="IPR033717">
    <property type="entry name" value="UDPK"/>
</dbReference>
<evidence type="ECO:0000256" key="18">
    <source>
        <dbReference type="PIRSR" id="PIRSR600829-4"/>
    </source>
</evidence>
<keyword evidence="14" id="KW-1208">Phospholipid metabolism</keyword>
<evidence type="ECO:0000256" key="5">
    <source>
        <dbReference type="ARBA" id="ARBA00022679"/>
    </source>
</evidence>
<feature type="binding site" evidence="17">
    <location>
        <begin position="92"/>
        <end position="93"/>
    </location>
    <ligand>
        <name>ATP</name>
        <dbReference type="ChEBI" id="CHEBI:30616"/>
    </ligand>
</feature>
<evidence type="ECO:0000256" key="12">
    <source>
        <dbReference type="ARBA" id="ARBA00023136"/>
    </source>
</evidence>
<keyword evidence="18" id="KW-0460">Magnesium</keyword>
<evidence type="ECO:0000256" key="14">
    <source>
        <dbReference type="ARBA" id="ARBA00023264"/>
    </source>
</evidence>
<accession>A0A4R0XTM1</accession>
<evidence type="ECO:0000256" key="4">
    <source>
        <dbReference type="ARBA" id="ARBA00022516"/>
    </source>
</evidence>
<evidence type="ECO:0000256" key="17">
    <source>
        <dbReference type="PIRSR" id="PIRSR600829-3"/>
    </source>
</evidence>
<keyword evidence="7 17" id="KW-0547">Nucleotide-binding</keyword>
<evidence type="ECO:0000313" key="21">
    <source>
        <dbReference type="Proteomes" id="UP000294192"/>
    </source>
</evidence>
<dbReference type="InterPro" id="IPR000829">
    <property type="entry name" value="DAGK"/>
</dbReference>
<feature type="binding site" evidence="17">
    <location>
        <position position="14"/>
    </location>
    <ligand>
        <name>ATP</name>
        <dbReference type="ChEBI" id="CHEBI:30616"/>
    </ligand>
</feature>
<organism evidence="20 21">
    <name type="scientific">Mycoplasma marinum</name>
    <dbReference type="NCBI Taxonomy" id="1937190"/>
    <lineage>
        <taxon>Bacteria</taxon>
        <taxon>Bacillati</taxon>
        <taxon>Mycoplasmatota</taxon>
        <taxon>Mollicutes</taxon>
        <taxon>Mycoplasmataceae</taxon>
        <taxon>Mycoplasma</taxon>
    </lineage>
</organism>
<dbReference type="GO" id="GO:0005524">
    <property type="term" value="F:ATP binding"/>
    <property type="evidence" value="ECO:0007669"/>
    <property type="project" value="UniProtKB-KW"/>
</dbReference>
<comment type="similarity">
    <text evidence="2">Belongs to the bacterial diacylglycerol kinase family.</text>
</comment>
<keyword evidence="8 20" id="KW-0418">Kinase</keyword>
<keyword evidence="3" id="KW-1003">Cell membrane</keyword>
<comment type="cofactor">
    <cofactor evidence="18">
        <name>Mg(2+)</name>
        <dbReference type="ChEBI" id="CHEBI:18420"/>
    </cofactor>
    <text evidence="18">Mn(2+), Zn(2+), Cd(2+) and Co(2+) support activity to lesser extents.</text>
</comment>
<keyword evidence="13" id="KW-0594">Phospholipid biosynthesis</keyword>
<keyword evidence="6 19" id="KW-0812">Transmembrane</keyword>
<keyword evidence="9 17" id="KW-0067">ATP-binding</keyword>
<evidence type="ECO:0000256" key="10">
    <source>
        <dbReference type="ARBA" id="ARBA00022989"/>
    </source>
</evidence>
<keyword evidence="11" id="KW-0443">Lipid metabolism</keyword>
<feature type="binding site" evidence="17">
    <location>
        <position position="26"/>
    </location>
    <ligand>
        <name>ATP</name>
        <dbReference type="ChEBI" id="CHEBI:30616"/>
    </ligand>
</feature>